<name>A0A8S5REJ5_9VIRU</name>
<protein>
    <submittedName>
        <fullName evidence="2">Uncharacterized protein</fullName>
    </submittedName>
</protein>
<keyword evidence="1" id="KW-0472">Membrane</keyword>
<proteinExistence type="predicted"/>
<feature type="transmembrane region" description="Helical" evidence="1">
    <location>
        <begin position="37"/>
        <end position="57"/>
    </location>
</feature>
<keyword evidence="1" id="KW-1133">Transmembrane helix</keyword>
<sequence>MNFLIFAILLAILKLVILLLGMLVSVVRWCMLICENILFLCCCLCLILIAVMVQVGLCRFCKCEYVVVFYGVVLKVGATLFC</sequence>
<accession>A0A8S5REJ5</accession>
<evidence type="ECO:0000313" key="2">
    <source>
        <dbReference type="EMBL" id="DAE29808.1"/>
    </source>
</evidence>
<evidence type="ECO:0000256" key="1">
    <source>
        <dbReference type="SAM" id="Phobius"/>
    </source>
</evidence>
<organism evidence="2">
    <name type="scientific">virus sp. ctL1g6</name>
    <dbReference type="NCBI Taxonomy" id="2827988"/>
    <lineage>
        <taxon>Viruses</taxon>
    </lineage>
</organism>
<feature type="transmembrane region" description="Helical" evidence="1">
    <location>
        <begin position="6"/>
        <end position="30"/>
    </location>
</feature>
<reference evidence="2" key="1">
    <citation type="journal article" date="2021" name="Proc. Natl. Acad. Sci. U.S.A.">
        <title>A Catalog of Tens of Thousands of Viruses from Human Metagenomes Reveals Hidden Associations with Chronic Diseases.</title>
        <authorList>
            <person name="Tisza M.J."/>
            <person name="Buck C.B."/>
        </authorList>
    </citation>
    <scope>NUCLEOTIDE SEQUENCE</scope>
    <source>
        <strain evidence="2">CtL1g6</strain>
    </source>
</reference>
<dbReference type="EMBL" id="BK059099">
    <property type="protein sequence ID" value="DAE29808.1"/>
    <property type="molecule type" value="Genomic_DNA"/>
</dbReference>
<keyword evidence="1" id="KW-0812">Transmembrane</keyword>